<feature type="domain" description="Sulfatase-modifying factor enzyme-like" evidence="1">
    <location>
        <begin position="1"/>
        <end position="74"/>
    </location>
</feature>
<gene>
    <name evidence="2" type="ORF">AAIA72_12700</name>
</gene>
<dbReference type="EMBL" id="CP154858">
    <property type="protein sequence ID" value="XDT71661.1"/>
    <property type="molecule type" value="Genomic_DNA"/>
</dbReference>
<protein>
    <submittedName>
        <fullName evidence="2">SUMF1/EgtB/PvdO family nonheme iron enzyme</fullName>
    </submittedName>
</protein>
<dbReference type="InterPro" id="IPR042095">
    <property type="entry name" value="SUMF_sf"/>
</dbReference>
<accession>A0AB39UUP5</accession>
<organism evidence="2">
    <name type="scientific">Thermohahella caldifontis</name>
    <dbReference type="NCBI Taxonomy" id="3142973"/>
    <lineage>
        <taxon>Bacteria</taxon>
        <taxon>Pseudomonadati</taxon>
        <taxon>Pseudomonadota</taxon>
        <taxon>Gammaproteobacteria</taxon>
        <taxon>Oceanospirillales</taxon>
        <taxon>Hahellaceae</taxon>
        <taxon>Thermohahella</taxon>
    </lineage>
</organism>
<name>A0AB39UUP5_9GAMM</name>
<dbReference type="SUPFAM" id="SSF56436">
    <property type="entry name" value="C-type lectin-like"/>
    <property type="match status" value="1"/>
</dbReference>
<dbReference type="RefSeq" id="WP_369600687.1">
    <property type="nucleotide sequence ID" value="NZ_CP154858.1"/>
</dbReference>
<dbReference type="AlphaFoldDB" id="A0AB39UUP5"/>
<evidence type="ECO:0000313" key="2">
    <source>
        <dbReference type="EMBL" id="XDT71661.1"/>
    </source>
</evidence>
<dbReference type="Gene3D" id="3.90.1580.10">
    <property type="entry name" value="paralog of FGE (formylglycine-generating enzyme)"/>
    <property type="match status" value="1"/>
</dbReference>
<proteinExistence type="predicted"/>
<dbReference type="InterPro" id="IPR016187">
    <property type="entry name" value="CTDL_fold"/>
</dbReference>
<sequence>MSGNAAEWVLDWYDPDYYAHSPENNPKGPSDGMKKILRGGSYLASPSGSNVFVREEQNFGSWQQDFPGTGFRCAISSPERIAN</sequence>
<evidence type="ECO:0000259" key="1">
    <source>
        <dbReference type="Pfam" id="PF03781"/>
    </source>
</evidence>
<dbReference type="Pfam" id="PF03781">
    <property type="entry name" value="FGE-sulfatase"/>
    <property type="match status" value="1"/>
</dbReference>
<dbReference type="KEGG" id="tcd:AAIA72_12700"/>
<reference evidence="2" key="1">
    <citation type="submission" date="2024-05" db="EMBL/GenBank/DDBJ databases">
        <title>Genome sequencing of novel strain.</title>
        <authorList>
            <person name="Ganbat D."/>
            <person name="Ganbat S."/>
            <person name="Lee S.-J."/>
        </authorList>
    </citation>
    <scope>NUCLEOTIDE SEQUENCE</scope>
    <source>
        <strain evidence="2">SMD15-11</strain>
    </source>
</reference>
<dbReference type="InterPro" id="IPR005532">
    <property type="entry name" value="SUMF_dom"/>
</dbReference>